<dbReference type="InterPro" id="IPR003124">
    <property type="entry name" value="WH2_dom"/>
</dbReference>
<dbReference type="GO" id="GO:0003779">
    <property type="term" value="F:actin binding"/>
    <property type="evidence" value="ECO:0007669"/>
    <property type="project" value="InterPro"/>
</dbReference>
<dbReference type="EMBL" id="JAHLUH010000002">
    <property type="protein sequence ID" value="KAG7729882.1"/>
    <property type="molecule type" value="Genomic_DNA"/>
</dbReference>
<dbReference type="FunFam" id="2.30.29.30:FF:000281">
    <property type="entry name" value="Actin associated protein"/>
    <property type="match status" value="1"/>
</dbReference>
<feature type="compositionally biased region" description="Pro residues" evidence="2">
    <location>
        <begin position="357"/>
        <end position="390"/>
    </location>
</feature>
<organism evidence="5 6">
    <name type="scientific">Ogataea haglerorum</name>
    <dbReference type="NCBI Taxonomy" id="1937702"/>
    <lineage>
        <taxon>Eukaryota</taxon>
        <taxon>Fungi</taxon>
        <taxon>Dikarya</taxon>
        <taxon>Ascomycota</taxon>
        <taxon>Saccharomycotina</taxon>
        <taxon>Pichiomycetes</taxon>
        <taxon>Pichiales</taxon>
        <taxon>Pichiaceae</taxon>
        <taxon>Ogataea</taxon>
    </lineage>
</organism>
<dbReference type="InterPro" id="IPR033927">
    <property type="entry name" value="WASPfam_EVH1"/>
</dbReference>
<feature type="domain" description="WH2" evidence="4">
    <location>
        <begin position="539"/>
        <end position="558"/>
    </location>
</feature>
<feature type="compositionally biased region" description="Pro residues" evidence="2">
    <location>
        <begin position="397"/>
        <end position="425"/>
    </location>
</feature>
<evidence type="ECO:0000259" key="3">
    <source>
        <dbReference type="PROSITE" id="PS50229"/>
    </source>
</evidence>
<reference evidence="5" key="1">
    <citation type="journal article" date="2021" name="G3 (Bethesda)">
        <title>Genomic diversity, chromosomal rearrangements, and interspecies hybridization in the ogataea polymorpha species complex.</title>
        <authorList>
            <person name="Hanson S.J."/>
            <person name="Cinneide E.O."/>
            <person name="Salzberg L.I."/>
            <person name="Wolfe K.H."/>
            <person name="McGowan J."/>
            <person name="Fitzpatrick D.A."/>
            <person name="Matlin K."/>
        </authorList>
    </citation>
    <scope>NUCLEOTIDE SEQUENCE</scope>
    <source>
        <strain evidence="5">83-405-1</strain>
    </source>
</reference>
<dbReference type="PROSITE" id="PS51082">
    <property type="entry name" value="WH2"/>
    <property type="match status" value="1"/>
</dbReference>
<dbReference type="GO" id="GO:0030479">
    <property type="term" value="C:actin cortical patch"/>
    <property type="evidence" value="ECO:0007669"/>
    <property type="project" value="UniProtKB-ARBA"/>
</dbReference>
<evidence type="ECO:0000313" key="5">
    <source>
        <dbReference type="EMBL" id="KAG7729882.1"/>
    </source>
</evidence>
<dbReference type="GO" id="GO:0071933">
    <property type="term" value="F:Arp2/3 complex binding"/>
    <property type="evidence" value="ECO:0007669"/>
    <property type="project" value="UniProtKB-ARBA"/>
</dbReference>
<evidence type="ECO:0008006" key="7">
    <source>
        <dbReference type="Google" id="ProtNLM"/>
    </source>
</evidence>
<dbReference type="SMART" id="SM00461">
    <property type="entry name" value="WH1"/>
    <property type="match status" value="1"/>
</dbReference>
<feature type="compositionally biased region" description="Low complexity" evidence="2">
    <location>
        <begin position="517"/>
        <end position="529"/>
    </location>
</feature>
<keyword evidence="1" id="KW-0597">Phosphoprotein</keyword>
<feature type="compositionally biased region" description="Pro residues" evidence="2">
    <location>
        <begin position="491"/>
        <end position="500"/>
    </location>
</feature>
<dbReference type="CDD" id="cd01205">
    <property type="entry name" value="EVH1_WASP-like"/>
    <property type="match status" value="1"/>
</dbReference>
<dbReference type="InterPro" id="IPR011993">
    <property type="entry name" value="PH-like_dom_sf"/>
</dbReference>
<evidence type="ECO:0000256" key="1">
    <source>
        <dbReference type="ARBA" id="ARBA00022553"/>
    </source>
</evidence>
<feature type="domain" description="WH1" evidence="3">
    <location>
        <begin position="14"/>
        <end position="125"/>
    </location>
</feature>
<comment type="caution">
    <text evidence="5">The sequence shown here is derived from an EMBL/GenBank/DDBJ whole genome shotgun (WGS) entry which is preliminary data.</text>
</comment>
<dbReference type="AlphaFoldDB" id="A0AAN6D872"/>
<name>A0AAN6D872_9ASCO</name>
<sequence length="619" mass="66239">MINSQDKESIKRAIPKASNKILAAAVARLYIAYPEPDHWTPTGLAGAIVLVDDLVGHTFFLKLVDIVSHKGVLWDQELYIDFEYNQDRSFFHSFECEECYFGLLFEDKSEATSFYKKVKSRDKHGSKQTVQNKHGVELKKEPTQVNKIGFRGDMSGLENEQRTRRTKGFIYYEDEPPPEWRSLYRELESVGITEDMIAENREFIKNYIAQTGGPLVGLEPPIPRKYQYKLAQKSASGSNNTSTISKKAPPPPPPTAQKTASTPDLPKSDTPSAIPSATPSSISSRQETPASDPETPTPSAAANPAPAPAPATTATHSIPPPMHHNVPAPDYMPHLVKQRQSQEPPLPPEPQQHRGVPLPPPRTGAVPPPPPPSRNPVPPPPPSRTQPQLPPRESRPAPVPPPPRRGPAPPPPPSRSRPVPGPPRISSPMTTHPVASPPPQLPPHHPNPVPPAPSLPPSQQQPQSPYPQTSSIPAAPPPPPMQPATTQPSQSAPPPPPLPPAASQSGSAPPPPPPMPSAQATPANDTAAATPPPGAQLDGRDALLASIRNAGIGSLRKTDKSQLEKPNVLLQEARGEAPSQPASAAAPGQPASLADALAAALSNRKAKVANSDDEDEGDW</sequence>
<feature type="compositionally biased region" description="Low complexity" evidence="2">
    <location>
        <begin position="293"/>
        <end position="317"/>
    </location>
</feature>
<accession>A0AAN6D872</accession>
<protein>
    <recommendedName>
        <fullName evidence="7">Actin assembly factor</fullName>
    </recommendedName>
</protein>
<proteinExistence type="predicted"/>
<dbReference type="GO" id="GO:0045010">
    <property type="term" value="P:actin nucleation"/>
    <property type="evidence" value="ECO:0007669"/>
    <property type="project" value="UniProtKB-ARBA"/>
</dbReference>
<feature type="compositionally biased region" description="Low complexity" evidence="2">
    <location>
        <begin position="270"/>
        <end position="284"/>
    </location>
</feature>
<dbReference type="Gene3D" id="2.30.29.30">
    <property type="entry name" value="Pleckstrin-homology domain (PH domain)/Phosphotyrosine-binding domain (PTB)"/>
    <property type="match status" value="1"/>
</dbReference>
<dbReference type="Proteomes" id="UP000738402">
    <property type="component" value="Unassembled WGS sequence"/>
</dbReference>
<feature type="region of interest" description="Disordered" evidence="2">
    <location>
        <begin position="231"/>
        <end position="592"/>
    </location>
</feature>
<dbReference type="SUPFAM" id="SSF50729">
    <property type="entry name" value="PH domain-like"/>
    <property type="match status" value="1"/>
</dbReference>
<feature type="compositionally biased region" description="Pro residues" evidence="2">
    <location>
        <begin position="435"/>
        <end position="456"/>
    </location>
</feature>
<dbReference type="InterPro" id="IPR000697">
    <property type="entry name" value="WH1/EVH1_dom"/>
</dbReference>
<gene>
    <name evidence="5" type="ORF">KL933_000962</name>
</gene>
<evidence type="ECO:0000313" key="6">
    <source>
        <dbReference type="Proteomes" id="UP000738402"/>
    </source>
</evidence>
<evidence type="ECO:0000259" key="4">
    <source>
        <dbReference type="PROSITE" id="PS51082"/>
    </source>
</evidence>
<dbReference type="Pfam" id="PF00568">
    <property type="entry name" value="WH1"/>
    <property type="match status" value="1"/>
</dbReference>
<dbReference type="PROSITE" id="PS50229">
    <property type="entry name" value="WH1"/>
    <property type="match status" value="1"/>
</dbReference>
<dbReference type="Pfam" id="PF02205">
    <property type="entry name" value="WH2"/>
    <property type="match status" value="1"/>
</dbReference>
<evidence type="ECO:0000256" key="2">
    <source>
        <dbReference type="SAM" id="MobiDB-lite"/>
    </source>
</evidence>
<feature type="compositionally biased region" description="Low complexity" evidence="2">
    <location>
        <begin position="577"/>
        <end position="592"/>
    </location>
</feature>
<feature type="compositionally biased region" description="Low complexity" evidence="2">
    <location>
        <begin position="457"/>
        <end position="473"/>
    </location>
</feature>